<dbReference type="InterPro" id="IPR051525">
    <property type="entry name" value="DVL_RTFL_regulatory"/>
</dbReference>
<dbReference type="HOGENOM" id="CLU_150897_3_1_1"/>
<accession>A0A061GH47</accession>
<dbReference type="InParanoid" id="A0A061GH47"/>
<dbReference type="EMBL" id="CM001884">
    <property type="protein sequence ID" value="EOY28713.1"/>
    <property type="molecule type" value="Genomic_DNA"/>
</dbReference>
<proteinExistence type="inferred from homology"/>
<keyword evidence="10" id="KW-1185">Reference proteome</keyword>
<dbReference type="InterPro" id="IPR012552">
    <property type="entry name" value="DVL"/>
</dbReference>
<organism evidence="9 10">
    <name type="scientific">Theobroma cacao</name>
    <name type="common">Cacao</name>
    <name type="synonym">Cocoa</name>
    <dbReference type="NCBI Taxonomy" id="3641"/>
    <lineage>
        <taxon>Eukaryota</taxon>
        <taxon>Viridiplantae</taxon>
        <taxon>Streptophyta</taxon>
        <taxon>Embryophyta</taxon>
        <taxon>Tracheophyta</taxon>
        <taxon>Spermatophyta</taxon>
        <taxon>Magnoliopsida</taxon>
        <taxon>eudicotyledons</taxon>
        <taxon>Gunneridae</taxon>
        <taxon>Pentapetalae</taxon>
        <taxon>rosids</taxon>
        <taxon>malvids</taxon>
        <taxon>Malvales</taxon>
        <taxon>Malvaceae</taxon>
        <taxon>Byttnerioideae</taxon>
        <taxon>Theobroma</taxon>
    </lineage>
</organism>
<protein>
    <recommendedName>
        <fullName evidence="11">DVL family protein</fullName>
    </recommendedName>
</protein>
<evidence type="ECO:0000256" key="6">
    <source>
        <dbReference type="ARBA" id="ARBA00023136"/>
    </source>
</evidence>
<keyword evidence="4" id="KW-0812">Transmembrane</keyword>
<sequence length="90" mass="10051">MGQCHSAPSTGDDEIDQRGHCEETTTSSLKKRCLTMAKEQRSRFYILRRCVIMLLCWQKYGNKKNPKTMALAGEIGIQGEGMVALSSLVL</sequence>
<keyword evidence="6" id="KW-0472">Membrane</keyword>
<reference evidence="9 10" key="1">
    <citation type="journal article" date="2013" name="Genome Biol.">
        <title>The genome sequence of the most widely cultivated cacao type and its use to identify candidate genes regulating pod color.</title>
        <authorList>
            <person name="Motamayor J.C."/>
            <person name="Mockaitis K."/>
            <person name="Schmutz J."/>
            <person name="Haiminen N."/>
            <person name="Iii D.L."/>
            <person name="Cornejo O."/>
            <person name="Findley S.D."/>
            <person name="Zheng P."/>
            <person name="Utro F."/>
            <person name="Royaert S."/>
            <person name="Saski C."/>
            <person name="Jenkins J."/>
            <person name="Podicheti R."/>
            <person name="Zhao M."/>
            <person name="Scheffler B.E."/>
            <person name="Stack J.C."/>
            <person name="Feltus F.A."/>
            <person name="Mustiga G.M."/>
            <person name="Amores F."/>
            <person name="Phillips W."/>
            <person name="Marelli J.P."/>
            <person name="May G.D."/>
            <person name="Shapiro H."/>
            <person name="Ma J."/>
            <person name="Bustamante C.D."/>
            <person name="Schnell R.J."/>
            <person name="Main D."/>
            <person name="Gilbert D."/>
            <person name="Parida L."/>
            <person name="Kuhn D.N."/>
        </authorList>
    </citation>
    <scope>NUCLEOTIDE SEQUENCE [LARGE SCALE GENOMIC DNA]</scope>
    <source>
        <strain evidence="10">cv. Matina 1-6</strain>
    </source>
</reference>
<evidence type="ECO:0000256" key="4">
    <source>
        <dbReference type="ARBA" id="ARBA00022692"/>
    </source>
</evidence>
<dbReference type="Proteomes" id="UP000026915">
    <property type="component" value="Chromosome 6"/>
</dbReference>
<comment type="similarity">
    <text evidence="7">Belongs to the DVL/RTFL small polypeptides family.</text>
</comment>
<comment type="subcellular location">
    <subcellularLocation>
        <location evidence="1">Cell membrane</location>
        <topology evidence="1">Single-pass membrane protein</topology>
    </subcellularLocation>
</comment>
<dbReference type="STRING" id="3641.A0A061GH47"/>
<evidence type="ECO:0008006" key="11">
    <source>
        <dbReference type="Google" id="ProtNLM"/>
    </source>
</evidence>
<evidence type="ECO:0000256" key="3">
    <source>
        <dbReference type="ARBA" id="ARBA00022475"/>
    </source>
</evidence>
<dbReference type="GO" id="GO:0008285">
    <property type="term" value="P:negative regulation of cell population proliferation"/>
    <property type="evidence" value="ECO:0007669"/>
    <property type="project" value="InterPro"/>
</dbReference>
<evidence type="ECO:0000256" key="2">
    <source>
        <dbReference type="ARBA" id="ARBA00022473"/>
    </source>
</evidence>
<dbReference type="Gramene" id="EOY28713">
    <property type="protein sequence ID" value="EOY28713"/>
    <property type="gene ID" value="TCM_030235"/>
</dbReference>
<evidence type="ECO:0000256" key="5">
    <source>
        <dbReference type="ARBA" id="ARBA00022989"/>
    </source>
</evidence>
<evidence type="ECO:0000256" key="8">
    <source>
        <dbReference type="SAM" id="MobiDB-lite"/>
    </source>
</evidence>
<keyword evidence="2" id="KW-0217">Developmental protein</keyword>
<dbReference type="GO" id="GO:0005886">
    <property type="term" value="C:plasma membrane"/>
    <property type="evidence" value="ECO:0007669"/>
    <property type="project" value="UniProtKB-SubCell"/>
</dbReference>
<gene>
    <name evidence="9" type="ORF">TCM_030235</name>
</gene>
<evidence type="ECO:0000313" key="10">
    <source>
        <dbReference type="Proteomes" id="UP000026915"/>
    </source>
</evidence>
<keyword evidence="5" id="KW-1133">Transmembrane helix</keyword>
<name>A0A061GH47_THECC</name>
<dbReference type="GO" id="GO:0048367">
    <property type="term" value="P:shoot system development"/>
    <property type="evidence" value="ECO:0007669"/>
    <property type="project" value="UniProtKB-ARBA"/>
</dbReference>
<evidence type="ECO:0000313" key="9">
    <source>
        <dbReference type="EMBL" id="EOY28713.1"/>
    </source>
</evidence>
<dbReference type="Pfam" id="PF08137">
    <property type="entry name" value="DVL"/>
    <property type="match status" value="1"/>
</dbReference>
<feature type="region of interest" description="Disordered" evidence="8">
    <location>
        <begin position="1"/>
        <end position="26"/>
    </location>
</feature>
<evidence type="ECO:0000256" key="7">
    <source>
        <dbReference type="ARBA" id="ARBA00024340"/>
    </source>
</evidence>
<keyword evidence="3" id="KW-1003">Cell membrane</keyword>
<dbReference type="PANTHER" id="PTHR33102">
    <property type="entry name" value="DVL19-RELATED-RELATED"/>
    <property type="match status" value="1"/>
</dbReference>
<evidence type="ECO:0000256" key="1">
    <source>
        <dbReference type="ARBA" id="ARBA00004162"/>
    </source>
</evidence>
<dbReference type="AlphaFoldDB" id="A0A061GH47"/>